<accession>A0A6A3GUR6</accession>
<evidence type="ECO:0000313" key="3">
    <source>
        <dbReference type="EMBL" id="KAE8960588.1"/>
    </source>
</evidence>
<name>A0A6A3GUR6_9STRA</name>
<dbReference type="EMBL" id="QXFW01005931">
    <property type="protein sequence ID" value="KAE8960588.1"/>
    <property type="molecule type" value="Genomic_DNA"/>
</dbReference>
<evidence type="ECO:0000313" key="4">
    <source>
        <dbReference type="Proteomes" id="UP000460718"/>
    </source>
</evidence>
<dbReference type="GO" id="GO:0003824">
    <property type="term" value="F:catalytic activity"/>
    <property type="evidence" value="ECO:0007669"/>
    <property type="project" value="InterPro"/>
</dbReference>
<proteinExistence type="predicted"/>
<dbReference type="Gene3D" id="2.60.40.10">
    <property type="entry name" value="Immunoglobulins"/>
    <property type="match status" value="2"/>
</dbReference>
<keyword evidence="1" id="KW-0732">Signal</keyword>
<comment type="caution">
    <text evidence="3">The sequence shown here is derived from an EMBL/GenBank/DDBJ whole genome shotgun (WGS) entry which is preliminary data.</text>
</comment>
<protein>
    <recommendedName>
        <fullName evidence="2">Carbohydrate binding module family 25 domain-containing protein</fullName>
    </recommendedName>
</protein>
<evidence type="ECO:0000259" key="2">
    <source>
        <dbReference type="SMART" id="SM01066"/>
    </source>
</evidence>
<feature type="non-terminal residue" evidence="3">
    <location>
        <position position="365"/>
    </location>
</feature>
<dbReference type="SUPFAM" id="SSF74650">
    <property type="entry name" value="Galactose mutarotase-like"/>
    <property type="match status" value="1"/>
</dbReference>
<dbReference type="InterPro" id="IPR013783">
    <property type="entry name" value="Ig-like_fold"/>
</dbReference>
<dbReference type="InterPro" id="IPR005085">
    <property type="entry name" value="CBM25"/>
</dbReference>
<dbReference type="Gene3D" id="2.60.40.1760">
    <property type="entry name" value="glycosyl hydrolase (family 31)"/>
    <property type="match status" value="1"/>
</dbReference>
<dbReference type="AlphaFoldDB" id="A0A6A3GUR6"/>
<dbReference type="Proteomes" id="UP000460718">
    <property type="component" value="Unassembled WGS sequence"/>
</dbReference>
<dbReference type="GO" id="GO:2001070">
    <property type="term" value="F:starch binding"/>
    <property type="evidence" value="ECO:0007669"/>
    <property type="project" value="InterPro"/>
</dbReference>
<feature type="chain" id="PRO_5025502924" description="Carbohydrate binding module family 25 domain-containing protein" evidence="1">
    <location>
        <begin position="30"/>
        <end position="365"/>
    </location>
</feature>
<feature type="signal peptide" evidence="1">
    <location>
        <begin position="1"/>
        <end position="29"/>
    </location>
</feature>
<organism evidence="3 4">
    <name type="scientific">Phytophthora fragariae</name>
    <dbReference type="NCBI Taxonomy" id="53985"/>
    <lineage>
        <taxon>Eukaryota</taxon>
        <taxon>Sar</taxon>
        <taxon>Stramenopiles</taxon>
        <taxon>Oomycota</taxon>
        <taxon>Peronosporomycetes</taxon>
        <taxon>Peronosporales</taxon>
        <taxon>Peronosporaceae</taxon>
        <taxon>Phytophthora</taxon>
    </lineage>
</organism>
<feature type="domain" description="Carbohydrate binding module family 25" evidence="2">
    <location>
        <begin position="144"/>
        <end position="227"/>
    </location>
</feature>
<dbReference type="InterPro" id="IPR011013">
    <property type="entry name" value="Gal_mutarotase_sf_dom"/>
</dbReference>
<feature type="domain" description="Carbohydrate binding module family 25" evidence="2">
    <location>
        <begin position="37"/>
        <end position="121"/>
    </location>
</feature>
<reference evidence="3 4" key="1">
    <citation type="submission" date="2018-09" db="EMBL/GenBank/DDBJ databases">
        <title>Genomic investigation of the strawberry pathogen Phytophthora fragariae indicates pathogenicity is determined by transcriptional variation in three key races.</title>
        <authorList>
            <person name="Adams T.M."/>
            <person name="Armitage A.D."/>
            <person name="Sobczyk M.K."/>
            <person name="Bates H.J."/>
            <person name="Dunwell J.M."/>
            <person name="Nellist C.F."/>
            <person name="Harrison R.J."/>
        </authorList>
    </citation>
    <scope>NUCLEOTIDE SEQUENCE [LARGE SCALE GENOMIC DNA]</scope>
    <source>
        <strain evidence="3 4">SCRP245</strain>
    </source>
</reference>
<dbReference type="Pfam" id="PF03423">
    <property type="entry name" value="CBM_25"/>
    <property type="match status" value="2"/>
</dbReference>
<dbReference type="SMART" id="SM01066">
    <property type="entry name" value="CBM_25"/>
    <property type="match status" value="2"/>
</dbReference>
<gene>
    <name evidence="3" type="ORF">PF011_g30041</name>
</gene>
<dbReference type="GO" id="GO:0005975">
    <property type="term" value="P:carbohydrate metabolic process"/>
    <property type="evidence" value="ECO:0007669"/>
    <property type="project" value="InterPro"/>
</dbReference>
<sequence>MTFKAQLHRAVALFGCIALVFSLASFGHAQTTVSTGGTGVHILFQTDKWVTPSIHYKAGTGSWTTSPGVVMTASTNAAYPANDGWFQFDAAAATSLEFVFNDGVGVVWDNNNNANYKVSAAGTYSVVSKVSGFKTGDLVRPSDGTGYHILFQAVTWAKPYIHFNAGSGWTTAPGYAMARSTYVGKFLAANGWFQYAISSTSSVEIAFNDGNGIWDSNLNANYVRSSPGTYAFVNQNTQTPTTAPSVQGYVNGPGYAVTSASESAGVLTINLQVNSAATATSYGSDMSTLVVTVTKTQSDSVRVKIVDKSNKRWEVPKSIFTAGTLGSDSTTTTTTAASDPLYSFNYTQNPFTFKVVRKSDGYTLF</sequence>
<evidence type="ECO:0000256" key="1">
    <source>
        <dbReference type="SAM" id="SignalP"/>
    </source>
</evidence>